<dbReference type="InterPro" id="IPR032808">
    <property type="entry name" value="DoxX"/>
</dbReference>
<organism evidence="6">
    <name type="scientific">mine drainage metagenome</name>
    <dbReference type="NCBI Taxonomy" id="410659"/>
    <lineage>
        <taxon>unclassified sequences</taxon>
        <taxon>metagenomes</taxon>
        <taxon>ecological metagenomes</taxon>
    </lineage>
</organism>
<reference evidence="6" key="2">
    <citation type="journal article" date="2014" name="ISME J.">
        <title>Microbial stratification in low pH oxic and suboxic macroscopic growths along an acid mine drainage.</title>
        <authorList>
            <person name="Mendez-Garcia C."/>
            <person name="Mesa V."/>
            <person name="Sprenger R.R."/>
            <person name="Richter M."/>
            <person name="Diez M.S."/>
            <person name="Solano J."/>
            <person name="Bargiela R."/>
            <person name="Golyshina O.V."/>
            <person name="Manteca A."/>
            <person name="Ramos J.L."/>
            <person name="Gallego J.R."/>
            <person name="Llorente I."/>
            <person name="Martins Dos Santos V.A."/>
            <person name="Jensen O.N."/>
            <person name="Pelaez A.I."/>
            <person name="Sanchez J."/>
            <person name="Ferrer M."/>
        </authorList>
    </citation>
    <scope>NUCLEOTIDE SEQUENCE</scope>
</reference>
<accession>T0YA24</accession>
<reference evidence="6" key="1">
    <citation type="submission" date="2013-08" db="EMBL/GenBank/DDBJ databases">
        <authorList>
            <person name="Mendez C."/>
            <person name="Richter M."/>
            <person name="Ferrer M."/>
            <person name="Sanchez J."/>
        </authorList>
    </citation>
    <scope>NUCLEOTIDE SEQUENCE</scope>
</reference>
<feature type="transmembrane region" description="Helical" evidence="5">
    <location>
        <begin position="168"/>
        <end position="188"/>
    </location>
</feature>
<keyword evidence="2 5" id="KW-0812">Transmembrane</keyword>
<gene>
    <name evidence="6" type="ORF">B1A_20417</name>
</gene>
<dbReference type="EMBL" id="AUZX01015067">
    <property type="protein sequence ID" value="EQD29983.1"/>
    <property type="molecule type" value="Genomic_DNA"/>
</dbReference>
<comment type="caution">
    <text evidence="6">The sequence shown here is derived from an EMBL/GenBank/DDBJ whole genome shotgun (WGS) entry which is preliminary data.</text>
</comment>
<name>T0YA24_9ZZZZ</name>
<dbReference type="GO" id="GO:0016020">
    <property type="term" value="C:membrane"/>
    <property type="evidence" value="ECO:0007669"/>
    <property type="project" value="UniProtKB-SubCell"/>
</dbReference>
<keyword evidence="4 5" id="KW-0472">Membrane</keyword>
<dbReference type="AlphaFoldDB" id="T0YA24"/>
<feature type="transmembrane region" description="Helical" evidence="5">
    <location>
        <begin position="106"/>
        <end position="125"/>
    </location>
</feature>
<dbReference type="Pfam" id="PF07681">
    <property type="entry name" value="DoxX"/>
    <property type="match status" value="1"/>
</dbReference>
<feature type="transmembrane region" description="Helical" evidence="5">
    <location>
        <begin position="64"/>
        <end position="85"/>
    </location>
</feature>
<feature type="transmembrane region" description="Helical" evidence="5">
    <location>
        <begin position="12"/>
        <end position="30"/>
    </location>
</feature>
<feature type="transmembrane region" description="Helical" evidence="5">
    <location>
        <begin position="200"/>
        <end position="222"/>
    </location>
</feature>
<evidence type="ECO:0000313" key="6">
    <source>
        <dbReference type="EMBL" id="EQD29983.1"/>
    </source>
</evidence>
<evidence type="ECO:0000256" key="2">
    <source>
        <dbReference type="ARBA" id="ARBA00022692"/>
    </source>
</evidence>
<evidence type="ECO:0000256" key="3">
    <source>
        <dbReference type="ARBA" id="ARBA00022989"/>
    </source>
</evidence>
<protein>
    <submittedName>
        <fullName evidence="6">DoxX family protein</fullName>
    </submittedName>
</protein>
<proteinExistence type="predicted"/>
<feature type="transmembrane region" description="Helical" evidence="5">
    <location>
        <begin position="137"/>
        <end position="161"/>
    </location>
</feature>
<keyword evidence="3 5" id="KW-1133">Transmembrane helix</keyword>
<comment type="subcellular location">
    <subcellularLocation>
        <location evidence="1">Membrane</location>
        <topology evidence="1">Multi-pass membrane protein</topology>
    </subcellularLocation>
</comment>
<sequence length="235" mass="25224">PLPFGTPWREVWVYGCALALLAASVGLCFARTAIPSVLTIGAYQAAAAAISTPQILARPLNIDAWYPFCEALTPLTGAWILFILLRARSRGPGSQIAGEPTLRIARMLFGLTCVFYGVSHFAYAGHTAGMVPGWLPYRLAIAYATGACHAAAGLAIIVGILPRLAATLEAIMMSAFGALVWVPSFFMHPRPSWATRPQQLWSELVVTLVLAVGAWIVAISLAERSWAFASRARVE</sequence>
<evidence type="ECO:0000256" key="4">
    <source>
        <dbReference type="ARBA" id="ARBA00023136"/>
    </source>
</evidence>
<feature type="non-terminal residue" evidence="6">
    <location>
        <position position="1"/>
    </location>
</feature>
<evidence type="ECO:0000256" key="5">
    <source>
        <dbReference type="SAM" id="Phobius"/>
    </source>
</evidence>
<evidence type="ECO:0000256" key="1">
    <source>
        <dbReference type="ARBA" id="ARBA00004141"/>
    </source>
</evidence>